<feature type="signal peptide" evidence="2">
    <location>
        <begin position="1"/>
        <end position="28"/>
    </location>
</feature>
<dbReference type="PANTHER" id="PTHR43794:SF5">
    <property type="entry name" value="CHLOROHYDROLASE FAMILY PROTEIN"/>
    <property type="match status" value="1"/>
</dbReference>
<evidence type="ECO:0000256" key="2">
    <source>
        <dbReference type="SAM" id="SignalP"/>
    </source>
</evidence>
<reference evidence="4 5" key="1">
    <citation type="submission" date="2024-03" db="EMBL/GenBank/DDBJ databases">
        <title>First Report of Pectobacterium brasiliscabiei causing potato scab in china.</title>
        <authorList>
            <person name="Handique U."/>
        </authorList>
    </citation>
    <scope>NUCLEOTIDE SEQUENCE [LARGE SCALE GENOMIC DNA]</scope>
    <source>
        <strain evidence="4 5">ZRIMU1503</strain>
    </source>
</reference>
<dbReference type="InterPro" id="IPR006680">
    <property type="entry name" value="Amidohydro-rel"/>
</dbReference>
<evidence type="ECO:0000313" key="4">
    <source>
        <dbReference type="EMBL" id="MEI5609266.1"/>
    </source>
</evidence>
<proteinExistence type="predicted"/>
<feature type="chain" id="PRO_5046827472" evidence="2">
    <location>
        <begin position="29"/>
        <end position="462"/>
    </location>
</feature>
<dbReference type="Pfam" id="PF01979">
    <property type="entry name" value="Amidohydro_1"/>
    <property type="match status" value="1"/>
</dbReference>
<evidence type="ECO:0000313" key="5">
    <source>
        <dbReference type="Proteomes" id="UP001365781"/>
    </source>
</evidence>
<dbReference type="PROSITE" id="PS51318">
    <property type="entry name" value="TAT"/>
    <property type="match status" value="1"/>
</dbReference>
<dbReference type="PANTHER" id="PTHR43794">
    <property type="entry name" value="AMINOHYDROLASE SSNA-RELATED"/>
    <property type="match status" value="1"/>
</dbReference>
<gene>
    <name evidence="4" type="ORF">WB403_08825</name>
</gene>
<evidence type="ECO:0000256" key="1">
    <source>
        <dbReference type="SAM" id="MobiDB-lite"/>
    </source>
</evidence>
<dbReference type="InterPro" id="IPR011059">
    <property type="entry name" value="Metal-dep_hydrolase_composite"/>
</dbReference>
<organism evidence="4 5">
    <name type="scientific">Streptomyces brasiliscabiei</name>
    <dbReference type="NCBI Taxonomy" id="2736302"/>
    <lineage>
        <taxon>Bacteria</taxon>
        <taxon>Bacillati</taxon>
        <taxon>Actinomycetota</taxon>
        <taxon>Actinomycetes</taxon>
        <taxon>Kitasatosporales</taxon>
        <taxon>Streptomycetaceae</taxon>
        <taxon>Streptomyces</taxon>
    </lineage>
</organism>
<evidence type="ECO:0000259" key="3">
    <source>
        <dbReference type="Pfam" id="PF01979"/>
    </source>
</evidence>
<comment type="caution">
    <text evidence="4">The sequence shown here is derived from an EMBL/GenBank/DDBJ whole genome shotgun (WGS) entry which is preliminary data.</text>
</comment>
<keyword evidence="2" id="KW-0732">Signal</keyword>
<keyword evidence="5" id="KW-1185">Reference proteome</keyword>
<dbReference type="EMBL" id="JBBAYM010000004">
    <property type="protein sequence ID" value="MEI5609266.1"/>
    <property type="molecule type" value="Genomic_DNA"/>
</dbReference>
<dbReference type="InterPro" id="IPR032466">
    <property type="entry name" value="Metal_Hydrolase"/>
</dbReference>
<name>A0ABU8GA78_9ACTN</name>
<feature type="region of interest" description="Disordered" evidence="1">
    <location>
        <begin position="23"/>
        <end position="51"/>
    </location>
</feature>
<sequence length="462" mass="48381">MNLPRRNLLTGAAATAAATALTSSPATAAPGGSRRAGSTSPVGETGGGMPKGRILIRNGHVIDTEPQPVAHARTDVLIDKGRITAVGRDLRSQGATVIDATDHIVLPGFVDTHRHLWHSPLRSAAVDMDLGAYFRMLGQVGPKFRPQDVYHATLAGALECLDSGVTTQLDFAHIAYSSELAGAAVDGLKAAGLRAVFGYGTPVNVTSGGKLADVRRIRRRLADDNALVTMAYAPLGPLTTSMKTVAEDWHIADVLDLPLTFHLAASTVNPRPVLALREAGLLREKTLYVHGSGLGDDELKAIADSGATASATPGDEAGRLRDAGITMGLGMDTVAFAPGDMFTTMRATHLAGQIAEDPRMTAEDVLRMATLDGAAALGLADRTGSLRPGKQADIIMLRLDDLNMLTAERDPIGAVVTAAQPHNVDTVLVAGRIVKADGRLVHADLRRTARNLRATAAAVSTR</sequence>
<protein>
    <submittedName>
        <fullName evidence="4">Amidohydrolase family protein</fullName>
    </submittedName>
</protein>
<dbReference type="Gene3D" id="3.20.20.140">
    <property type="entry name" value="Metal-dependent hydrolases"/>
    <property type="match status" value="1"/>
</dbReference>
<dbReference type="SUPFAM" id="SSF51556">
    <property type="entry name" value="Metallo-dependent hydrolases"/>
    <property type="match status" value="1"/>
</dbReference>
<accession>A0ABU8GA78</accession>
<feature type="domain" description="Amidohydrolase-related" evidence="3">
    <location>
        <begin position="104"/>
        <end position="434"/>
    </location>
</feature>
<dbReference type="InterPro" id="IPR006311">
    <property type="entry name" value="TAT_signal"/>
</dbReference>
<dbReference type="Proteomes" id="UP001365781">
    <property type="component" value="Unassembled WGS sequence"/>
</dbReference>
<dbReference type="NCBIfam" id="NF006056">
    <property type="entry name" value="PRK08204.1"/>
    <property type="match status" value="1"/>
</dbReference>
<dbReference type="InterPro" id="IPR050287">
    <property type="entry name" value="MTA/SAH_deaminase"/>
</dbReference>
<dbReference type="SUPFAM" id="SSF51338">
    <property type="entry name" value="Composite domain of metallo-dependent hydrolases"/>
    <property type="match status" value="1"/>
</dbReference>
<dbReference type="RefSeq" id="WP_336540844.1">
    <property type="nucleotide sequence ID" value="NZ_JBBAYL010000001.1"/>
</dbReference>
<dbReference type="Gene3D" id="2.30.40.10">
    <property type="entry name" value="Urease, subunit C, domain 1"/>
    <property type="match status" value="1"/>
</dbReference>